<keyword evidence="3" id="KW-1185">Reference proteome</keyword>
<gene>
    <name evidence="2" type="ORF">AB0T83_17700</name>
</gene>
<protein>
    <submittedName>
        <fullName evidence="2">Uncharacterized protein</fullName>
    </submittedName>
</protein>
<dbReference type="Proteomes" id="UP001553161">
    <property type="component" value="Unassembled WGS sequence"/>
</dbReference>
<dbReference type="RefSeq" id="WP_366194562.1">
    <property type="nucleotide sequence ID" value="NZ_JBFBVU010000033.1"/>
</dbReference>
<name>A0ABV3LAU3_9RHOB</name>
<proteinExistence type="predicted"/>
<feature type="region of interest" description="Disordered" evidence="1">
    <location>
        <begin position="50"/>
        <end position="82"/>
    </location>
</feature>
<comment type="caution">
    <text evidence="2">The sequence shown here is derived from an EMBL/GenBank/DDBJ whole genome shotgun (WGS) entry which is preliminary data.</text>
</comment>
<evidence type="ECO:0000313" key="2">
    <source>
        <dbReference type="EMBL" id="MEV8468608.1"/>
    </source>
</evidence>
<feature type="compositionally biased region" description="Basic and acidic residues" evidence="1">
    <location>
        <begin position="64"/>
        <end position="82"/>
    </location>
</feature>
<dbReference type="EMBL" id="JBFBVU010000033">
    <property type="protein sequence ID" value="MEV8468608.1"/>
    <property type="molecule type" value="Genomic_DNA"/>
</dbReference>
<evidence type="ECO:0000313" key="3">
    <source>
        <dbReference type="Proteomes" id="UP001553161"/>
    </source>
</evidence>
<sequence length="82" mass="8770">MFITRMFGSVGIAVALAACAPEGYDDNPLFAPPETLEVPEIRSTLAVLDANPADTDPGAIETELTARGDDLRRRAEDLRNAP</sequence>
<reference evidence="2 3" key="1">
    <citation type="submission" date="2024-07" db="EMBL/GenBank/DDBJ databases">
        <authorList>
            <person name="Kang M."/>
        </authorList>
    </citation>
    <scope>NUCLEOTIDE SEQUENCE [LARGE SCALE GENOMIC DNA]</scope>
    <source>
        <strain evidence="2 3">DFM31</strain>
    </source>
</reference>
<accession>A0ABV3LAU3</accession>
<dbReference type="PROSITE" id="PS51257">
    <property type="entry name" value="PROKAR_LIPOPROTEIN"/>
    <property type="match status" value="1"/>
</dbReference>
<organism evidence="2 3">
    <name type="scientific">Meridianimarinicoccus marinus</name>
    <dbReference type="NCBI Taxonomy" id="3231483"/>
    <lineage>
        <taxon>Bacteria</taxon>
        <taxon>Pseudomonadati</taxon>
        <taxon>Pseudomonadota</taxon>
        <taxon>Alphaproteobacteria</taxon>
        <taxon>Rhodobacterales</taxon>
        <taxon>Paracoccaceae</taxon>
        <taxon>Meridianimarinicoccus</taxon>
    </lineage>
</organism>
<evidence type="ECO:0000256" key="1">
    <source>
        <dbReference type="SAM" id="MobiDB-lite"/>
    </source>
</evidence>